<keyword evidence="10" id="KW-1185">Reference proteome</keyword>
<dbReference type="InterPro" id="IPR000159">
    <property type="entry name" value="RA_dom"/>
</dbReference>
<proteinExistence type="predicted"/>
<dbReference type="InterPro" id="IPR047888">
    <property type="entry name" value="ARHGAP20_RA"/>
</dbReference>
<evidence type="ECO:0000256" key="3">
    <source>
        <dbReference type="ARBA" id="ARBA00055252"/>
    </source>
</evidence>
<feature type="compositionally biased region" description="Low complexity" evidence="6">
    <location>
        <begin position="773"/>
        <end position="797"/>
    </location>
</feature>
<accession>A0A401SGA1</accession>
<dbReference type="InterPro" id="IPR011993">
    <property type="entry name" value="PH-like_dom_sf"/>
</dbReference>
<evidence type="ECO:0000256" key="5">
    <source>
        <dbReference type="ARBA" id="ARBA00083374"/>
    </source>
</evidence>
<protein>
    <recommendedName>
        <fullName evidence="4">Rho GTPase-activating protein 20</fullName>
    </recommendedName>
    <alternativeName>
        <fullName evidence="5">Rho-type GTPase-activating protein 20</fullName>
    </alternativeName>
</protein>
<gene>
    <name evidence="9" type="ORF">chiPu_0007870</name>
</gene>
<dbReference type="Gene3D" id="1.10.555.10">
    <property type="entry name" value="Rho GTPase activation protein"/>
    <property type="match status" value="1"/>
</dbReference>
<dbReference type="InterPro" id="IPR001849">
    <property type="entry name" value="PH_domain"/>
</dbReference>
<dbReference type="PANTHER" id="PTHR23179">
    <property type="entry name" value="T-CELL ACTIVATION RHO GTPASE ACTIVATING PROTEIN-RELATED"/>
    <property type="match status" value="1"/>
</dbReference>
<dbReference type="PROSITE" id="PS50200">
    <property type="entry name" value="RA"/>
    <property type="match status" value="1"/>
</dbReference>
<dbReference type="Pfam" id="PF00788">
    <property type="entry name" value="RA"/>
    <property type="match status" value="1"/>
</dbReference>
<dbReference type="SMART" id="SM00233">
    <property type="entry name" value="PH"/>
    <property type="match status" value="1"/>
</dbReference>
<feature type="domain" description="Rho-GAP" evidence="8">
    <location>
        <begin position="365"/>
        <end position="551"/>
    </location>
</feature>
<evidence type="ECO:0000256" key="4">
    <source>
        <dbReference type="ARBA" id="ARBA00070254"/>
    </source>
</evidence>
<sequence length="1175" mass="130592">MSPQQDNIGQSRSSSLTGESRISGCGGTEEKKIMKNLAQRRQSAPSLVISKALSKSRSLSRESCLSPVSPEFCPLVQSIISPSRTLLMEGHAQLKTGLQTQDRHLFLFNDVFVIAKSKSASHFKLKKQVKVCEVWMASCMDEVCEGTTNPELSFVMGWPTTNCVATFSSPEQKEKWLSCLYSCIKEEKEKEHPKSIPLKIVTRNVGSCIYSKVLTVNNTDTAYDVVAMTLQQFGITGNPKDFQLWVISGKEDAPYPLIGHEYPFSIKMSHIQNAAAQTQSSKDSLYPLDFQGPFIIEQLPVEMQCQFILKPSRLASCQQMAETSQKQCKRKRSIMNWTFWRGLGTQLDNMPLSPTSITPGRLFGLPLSAICEDDHFPKPIMDMLSFLFREGPFTRGIFRRSANAKACKELKEKLNTGAEVYLARESVFVTAAVFKDFLRNIPGSIFTSDLYDDWLAAIEKRSHEEKIKEIQRLLEQLPKLNSLLLRHVFRVLHNIKQQAEENQMNAFNLAVCIAPSILWPPTPCSPEIESESTKKVALFVQFLIENCCRIFGDGFMTSFGVLSSRKCANRDNGSDLSSFQLHDSSYDSLENELNHASDSPLSNLMSKRNQDNQSRDSVLTWSDCDLDHPEDEGSHLYVPASQRSVSCPFSENDLLDSNIFGFATDRRLSGSRRHRRCSEPNIFPPASQFAQHCQNHETVIRKASYDAVMTQSDENYLMQLQMLQIEGQKLINYSLHKDIDQETSSNGSHKVVQKVSHSSSQLQPPPPLKLNVTSKISSSSLSSPGTSPSGSSMSSIDSAFTHNAEPCVLDESFSTSTSAVQGHKGHPAVVASPSILKHCYGVLSPIQGAGTAVTSSSAAPEKHKGSCNLTEETSKCIIEKGPVTLHPNSWLKKGGCWTLRRKEKGYKLKSKHGPFFIDKELTNGKLTVSPVAAEDVQKLNRSRLVNSLSYQRPIQSPLQSTDAKKKGVMVKSSKLLLKHGHSDSQELIDSSVACRSHLLSTANQALPELDQIPQTIFYGQNSKLCLQSKPHQQSRSFTLGEKCSQRVVNSHLSGLVTSAHTDTQSPGTISDSVTNTDLSEIKGGILQEKKPFPSTSGPCATEQQFHSTSSSALSHSAAKAVKDYFFQVDAENYFMKTQEVTDAVPQSKKKWQNKCCSDPKFEDFEQVFFSEESYV</sequence>
<feature type="domain" description="Ras-associating" evidence="7">
    <location>
        <begin position="194"/>
        <end position="314"/>
    </location>
</feature>
<dbReference type="EMBL" id="BEZZ01000249">
    <property type="protein sequence ID" value="GCC29428.1"/>
    <property type="molecule type" value="Genomic_DNA"/>
</dbReference>
<dbReference type="OMA" id="IDDQHCK"/>
<dbReference type="AlphaFoldDB" id="A0A401SGA1"/>
<dbReference type="CDD" id="cd17115">
    <property type="entry name" value="RA_RHG20"/>
    <property type="match status" value="1"/>
</dbReference>
<dbReference type="Pfam" id="PF00620">
    <property type="entry name" value="RhoGAP"/>
    <property type="match status" value="1"/>
</dbReference>
<feature type="region of interest" description="Disordered" evidence="6">
    <location>
        <begin position="741"/>
        <end position="797"/>
    </location>
</feature>
<dbReference type="GO" id="GO:0005096">
    <property type="term" value="F:GTPase activator activity"/>
    <property type="evidence" value="ECO:0007669"/>
    <property type="project" value="UniProtKB-KW"/>
</dbReference>
<dbReference type="CDD" id="cd04402">
    <property type="entry name" value="RhoGAP_ARHGAP20"/>
    <property type="match status" value="1"/>
</dbReference>
<dbReference type="InterPro" id="IPR000198">
    <property type="entry name" value="RhoGAP_dom"/>
</dbReference>
<organism evidence="9 10">
    <name type="scientific">Chiloscyllium punctatum</name>
    <name type="common">Brownbanded bambooshark</name>
    <name type="synonym">Hemiscyllium punctatum</name>
    <dbReference type="NCBI Taxonomy" id="137246"/>
    <lineage>
        <taxon>Eukaryota</taxon>
        <taxon>Metazoa</taxon>
        <taxon>Chordata</taxon>
        <taxon>Craniata</taxon>
        <taxon>Vertebrata</taxon>
        <taxon>Chondrichthyes</taxon>
        <taxon>Elasmobranchii</taxon>
        <taxon>Galeomorphii</taxon>
        <taxon>Galeoidea</taxon>
        <taxon>Orectolobiformes</taxon>
        <taxon>Hemiscylliidae</taxon>
        <taxon>Chiloscyllium</taxon>
    </lineage>
</organism>
<dbReference type="InterPro" id="IPR047887">
    <property type="entry name" value="ARHGAP20_PH"/>
</dbReference>
<dbReference type="SUPFAM" id="SSF50729">
    <property type="entry name" value="PH domain-like"/>
    <property type="match status" value="1"/>
</dbReference>
<dbReference type="Proteomes" id="UP000287033">
    <property type="component" value="Unassembled WGS sequence"/>
</dbReference>
<evidence type="ECO:0000313" key="10">
    <source>
        <dbReference type="Proteomes" id="UP000287033"/>
    </source>
</evidence>
<dbReference type="InterPro" id="IPR047886">
    <property type="entry name" value="ARHGAP20-like_RhoGAP"/>
</dbReference>
<evidence type="ECO:0000256" key="2">
    <source>
        <dbReference type="ARBA" id="ARBA00022553"/>
    </source>
</evidence>
<dbReference type="SUPFAM" id="SSF48350">
    <property type="entry name" value="GTPase activation domain, GAP"/>
    <property type="match status" value="1"/>
</dbReference>
<dbReference type="FunFam" id="2.30.29.30:FF:000217">
    <property type="entry name" value="Rho GTPase activating protein 20"/>
    <property type="match status" value="1"/>
</dbReference>
<dbReference type="Gene3D" id="3.10.20.90">
    <property type="entry name" value="Phosphatidylinositol 3-kinase Catalytic Subunit, Chain A, domain 1"/>
    <property type="match status" value="1"/>
</dbReference>
<dbReference type="PROSITE" id="PS50238">
    <property type="entry name" value="RHOGAP"/>
    <property type="match status" value="1"/>
</dbReference>
<comment type="function">
    <text evidence="3">GTPase activator for the Rho-type GTPases by converting them to an inactive GDP-bound state.</text>
</comment>
<feature type="compositionally biased region" description="Polar residues" evidence="6">
    <location>
        <begin position="1"/>
        <end position="20"/>
    </location>
</feature>
<reference evidence="9 10" key="1">
    <citation type="journal article" date="2018" name="Nat. Ecol. Evol.">
        <title>Shark genomes provide insights into elasmobranch evolution and the origin of vertebrates.</title>
        <authorList>
            <person name="Hara Y"/>
            <person name="Yamaguchi K"/>
            <person name="Onimaru K"/>
            <person name="Kadota M"/>
            <person name="Koyanagi M"/>
            <person name="Keeley SD"/>
            <person name="Tatsumi K"/>
            <person name="Tanaka K"/>
            <person name="Motone F"/>
            <person name="Kageyama Y"/>
            <person name="Nozu R"/>
            <person name="Adachi N"/>
            <person name="Nishimura O"/>
            <person name="Nakagawa R"/>
            <person name="Tanegashima C"/>
            <person name="Kiyatake I"/>
            <person name="Matsumoto R"/>
            <person name="Murakumo K"/>
            <person name="Nishida K"/>
            <person name="Terakita A"/>
            <person name="Kuratani S"/>
            <person name="Sato K"/>
            <person name="Hyodo S Kuraku.S."/>
        </authorList>
    </citation>
    <scope>NUCLEOTIDE SEQUENCE [LARGE SCALE GENOMIC DNA]</scope>
</reference>
<dbReference type="CDD" id="cd13319">
    <property type="entry name" value="PH_RARhoGAP"/>
    <property type="match status" value="1"/>
</dbReference>
<dbReference type="InterPro" id="IPR008936">
    <property type="entry name" value="Rho_GTPase_activation_prot"/>
</dbReference>
<dbReference type="SUPFAM" id="SSF54236">
    <property type="entry name" value="Ubiquitin-like"/>
    <property type="match status" value="1"/>
</dbReference>
<comment type="caution">
    <text evidence="9">The sequence shown here is derived from an EMBL/GenBank/DDBJ whole genome shotgun (WGS) entry which is preliminary data.</text>
</comment>
<dbReference type="SMART" id="SM00324">
    <property type="entry name" value="RhoGAP"/>
    <property type="match status" value="1"/>
</dbReference>
<dbReference type="FunFam" id="1.10.555.10:FF:000025">
    <property type="entry name" value="Rho GTPase-activating protein 20"/>
    <property type="match status" value="1"/>
</dbReference>
<dbReference type="STRING" id="137246.A0A401SGA1"/>
<evidence type="ECO:0000259" key="7">
    <source>
        <dbReference type="PROSITE" id="PS50200"/>
    </source>
</evidence>
<dbReference type="Gene3D" id="2.30.29.30">
    <property type="entry name" value="Pleckstrin-homology domain (PH domain)/Phosphotyrosine-binding domain (PTB)"/>
    <property type="match status" value="1"/>
</dbReference>
<evidence type="ECO:0000259" key="8">
    <source>
        <dbReference type="PROSITE" id="PS50238"/>
    </source>
</evidence>
<dbReference type="GO" id="GO:0007165">
    <property type="term" value="P:signal transduction"/>
    <property type="evidence" value="ECO:0007669"/>
    <property type="project" value="InterPro"/>
</dbReference>
<dbReference type="GO" id="GO:0035023">
    <property type="term" value="P:regulation of Rho protein signal transduction"/>
    <property type="evidence" value="ECO:0007669"/>
    <property type="project" value="InterPro"/>
</dbReference>
<feature type="compositionally biased region" description="Low complexity" evidence="6">
    <location>
        <begin position="748"/>
        <end position="762"/>
    </location>
</feature>
<feature type="region of interest" description="Disordered" evidence="6">
    <location>
        <begin position="1"/>
        <end position="39"/>
    </location>
</feature>
<dbReference type="PANTHER" id="PTHR23179:SF28">
    <property type="entry name" value="RHO GTPASE-ACTIVATING PROTEIN 20"/>
    <property type="match status" value="1"/>
</dbReference>
<dbReference type="Pfam" id="PF22286">
    <property type="entry name" value="RHG20_PH"/>
    <property type="match status" value="1"/>
</dbReference>
<evidence type="ECO:0000256" key="1">
    <source>
        <dbReference type="ARBA" id="ARBA00022468"/>
    </source>
</evidence>
<dbReference type="InterPro" id="IPR029071">
    <property type="entry name" value="Ubiquitin-like_domsf"/>
</dbReference>
<evidence type="ECO:0000313" key="9">
    <source>
        <dbReference type="EMBL" id="GCC29428.1"/>
    </source>
</evidence>
<name>A0A401SGA1_CHIPU</name>
<dbReference type="OrthoDB" id="9994905at2759"/>
<keyword evidence="1" id="KW-0343">GTPase activation</keyword>
<keyword evidence="2" id="KW-0597">Phosphoprotein</keyword>
<evidence type="ECO:0000256" key="6">
    <source>
        <dbReference type="SAM" id="MobiDB-lite"/>
    </source>
</evidence>